<feature type="domain" description="Cyclic nucleotide-binding" evidence="4">
    <location>
        <begin position="17"/>
        <end position="58"/>
    </location>
</feature>
<comment type="similarity">
    <text evidence="1">Belongs to the cAMP-dependent kinase regulatory chain family.</text>
</comment>
<dbReference type="PROSITE" id="PS50042">
    <property type="entry name" value="CNMP_BINDING_3"/>
    <property type="match status" value="2"/>
</dbReference>
<dbReference type="Gene3D" id="2.60.120.10">
    <property type="entry name" value="Jelly Rolls"/>
    <property type="match status" value="2"/>
</dbReference>
<gene>
    <name evidence="5" type="ORF">OESDEN_13891</name>
</gene>
<dbReference type="InterPro" id="IPR000595">
    <property type="entry name" value="cNMP-bd_dom"/>
</dbReference>
<protein>
    <recommendedName>
        <fullName evidence="4">Cyclic nucleotide-binding domain-containing protein</fullName>
    </recommendedName>
</protein>
<name>A0A0B1SM09_OESDE</name>
<dbReference type="CDD" id="cd00038">
    <property type="entry name" value="CAP_ED"/>
    <property type="match status" value="1"/>
</dbReference>
<dbReference type="GO" id="GO:0005952">
    <property type="term" value="C:cAMP-dependent protein kinase complex"/>
    <property type="evidence" value="ECO:0007669"/>
    <property type="project" value="InterPro"/>
</dbReference>
<evidence type="ECO:0000256" key="1">
    <source>
        <dbReference type="ARBA" id="ARBA00005753"/>
    </source>
</evidence>
<dbReference type="EMBL" id="KN560655">
    <property type="protein sequence ID" value="KHJ86363.1"/>
    <property type="molecule type" value="Genomic_DNA"/>
</dbReference>
<keyword evidence="6" id="KW-1185">Reference proteome</keyword>
<dbReference type="AlphaFoldDB" id="A0A0B1SM09"/>
<dbReference type="PANTHER" id="PTHR11635">
    <property type="entry name" value="CAMP-DEPENDENT PROTEIN KINASE REGULATORY CHAIN"/>
    <property type="match status" value="1"/>
</dbReference>
<evidence type="ECO:0000313" key="5">
    <source>
        <dbReference type="EMBL" id="KHJ86363.1"/>
    </source>
</evidence>
<evidence type="ECO:0000259" key="4">
    <source>
        <dbReference type="PROSITE" id="PS50042"/>
    </source>
</evidence>
<accession>A0A0B1SM09</accession>
<dbReference type="Proteomes" id="UP000053660">
    <property type="component" value="Unassembled WGS sequence"/>
</dbReference>
<dbReference type="OrthoDB" id="63267at2759"/>
<dbReference type="PANTHER" id="PTHR11635:SF152">
    <property type="entry name" value="CAMP-DEPENDENT PROTEIN KINASE TYPE I REGULATORY SUBUNIT-RELATED"/>
    <property type="match status" value="1"/>
</dbReference>
<dbReference type="SUPFAM" id="SSF51206">
    <property type="entry name" value="cAMP-binding domain-like"/>
    <property type="match status" value="2"/>
</dbReference>
<organism evidence="5 6">
    <name type="scientific">Oesophagostomum dentatum</name>
    <name type="common">Nodular worm</name>
    <dbReference type="NCBI Taxonomy" id="61180"/>
    <lineage>
        <taxon>Eukaryota</taxon>
        <taxon>Metazoa</taxon>
        <taxon>Ecdysozoa</taxon>
        <taxon>Nematoda</taxon>
        <taxon>Chromadorea</taxon>
        <taxon>Rhabditida</taxon>
        <taxon>Rhabditina</taxon>
        <taxon>Rhabditomorpha</taxon>
        <taxon>Strongyloidea</taxon>
        <taxon>Strongylidae</taxon>
        <taxon>Oesophagostomum</taxon>
    </lineage>
</organism>
<dbReference type="InterPro" id="IPR018488">
    <property type="entry name" value="cNMP-bd_CS"/>
</dbReference>
<dbReference type="GO" id="GO:0004862">
    <property type="term" value="F:cAMP-dependent protein kinase inhibitor activity"/>
    <property type="evidence" value="ECO:0007669"/>
    <property type="project" value="TreeGrafter"/>
</dbReference>
<dbReference type="InterPro" id="IPR050503">
    <property type="entry name" value="cAMP-dep_PK_reg_su-like"/>
</dbReference>
<evidence type="ECO:0000313" key="6">
    <source>
        <dbReference type="Proteomes" id="UP000053660"/>
    </source>
</evidence>
<keyword evidence="2" id="KW-0116">cAMP-binding</keyword>
<evidence type="ECO:0000256" key="2">
    <source>
        <dbReference type="ARBA" id="ARBA00022566"/>
    </source>
</evidence>
<feature type="domain" description="Cyclic nucleotide-binding" evidence="4">
    <location>
        <begin position="61"/>
        <end position="133"/>
    </location>
</feature>
<evidence type="ECO:0000256" key="3">
    <source>
        <dbReference type="ARBA" id="ARBA00023149"/>
    </source>
</evidence>
<sequence>MRDSIISRTQIASVMLRTASIQALTDVQLWVLDRSVFQTITQRLGMERHTQLMNFLSKVSIFENLSEDRISKMADVMDQDYYAAGHYIIRQGEKGDAFFVINSGTVKVTQLIEGETEPREIRILNQAGIGAPC</sequence>
<keyword evidence="3" id="KW-0114">cAMP</keyword>
<keyword evidence="2" id="KW-0547">Nucleotide-binding</keyword>
<dbReference type="InterPro" id="IPR014710">
    <property type="entry name" value="RmlC-like_jellyroll"/>
</dbReference>
<proteinExistence type="inferred from homology"/>
<dbReference type="GO" id="GO:0030552">
    <property type="term" value="F:cAMP binding"/>
    <property type="evidence" value="ECO:0007669"/>
    <property type="project" value="UniProtKB-KW"/>
</dbReference>
<dbReference type="GO" id="GO:0005829">
    <property type="term" value="C:cytosol"/>
    <property type="evidence" value="ECO:0007669"/>
    <property type="project" value="TreeGrafter"/>
</dbReference>
<dbReference type="PROSITE" id="PS00888">
    <property type="entry name" value="CNMP_BINDING_1"/>
    <property type="match status" value="1"/>
</dbReference>
<dbReference type="GO" id="GO:0034236">
    <property type="term" value="F:protein kinase A catalytic subunit binding"/>
    <property type="evidence" value="ECO:0007669"/>
    <property type="project" value="TreeGrafter"/>
</dbReference>
<dbReference type="InterPro" id="IPR018490">
    <property type="entry name" value="cNMP-bd_dom_sf"/>
</dbReference>
<dbReference type="Pfam" id="PF00027">
    <property type="entry name" value="cNMP_binding"/>
    <property type="match status" value="1"/>
</dbReference>
<reference evidence="5 6" key="1">
    <citation type="submission" date="2014-03" db="EMBL/GenBank/DDBJ databases">
        <title>Draft genome of the hookworm Oesophagostomum dentatum.</title>
        <authorList>
            <person name="Mitreva M."/>
        </authorList>
    </citation>
    <scope>NUCLEOTIDE SEQUENCE [LARGE SCALE GENOMIC DNA]</scope>
    <source>
        <strain evidence="5 6">OD-Hann</strain>
    </source>
</reference>